<gene>
    <name evidence="1" type="ORF">B0T18DRAFT_313099</name>
</gene>
<proteinExistence type="predicted"/>
<reference evidence="1" key="1">
    <citation type="submission" date="2023-06" db="EMBL/GenBank/DDBJ databases">
        <title>Genome-scale phylogeny and comparative genomics of the fungal order Sordariales.</title>
        <authorList>
            <consortium name="Lawrence Berkeley National Laboratory"/>
            <person name="Hensen N."/>
            <person name="Bonometti L."/>
            <person name="Westerberg I."/>
            <person name="Brannstrom I.O."/>
            <person name="Guillou S."/>
            <person name="Cros-Aarteil S."/>
            <person name="Calhoun S."/>
            <person name="Haridas S."/>
            <person name="Kuo A."/>
            <person name="Mondo S."/>
            <person name="Pangilinan J."/>
            <person name="Riley R."/>
            <person name="LaButti K."/>
            <person name="Andreopoulos B."/>
            <person name="Lipzen A."/>
            <person name="Chen C."/>
            <person name="Yanf M."/>
            <person name="Daum C."/>
            <person name="Ng V."/>
            <person name="Clum A."/>
            <person name="Steindorff A."/>
            <person name="Ohm R."/>
            <person name="Martin F."/>
            <person name="Silar P."/>
            <person name="Natvig D."/>
            <person name="Lalanne C."/>
            <person name="Gautier V."/>
            <person name="Ament-velasquez S.L."/>
            <person name="Kruys A."/>
            <person name="Hutchinson M.I."/>
            <person name="Powell A.J."/>
            <person name="Barry K."/>
            <person name="Miller A.N."/>
            <person name="Grigoriev I.V."/>
            <person name="Debuchy R."/>
            <person name="Gladieux P."/>
            <person name="Thoren M.H."/>
            <person name="Johannesson H."/>
        </authorList>
    </citation>
    <scope>NUCLEOTIDE SEQUENCE</scope>
    <source>
        <strain evidence="1">SMH3187-1</strain>
    </source>
</reference>
<evidence type="ECO:0000313" key="1">
    <source>
        <dbReference type="EMBL" id="KAK0752752.1"/>
    </source>
</evidence>
<sequence>MPTDPSPVNGFGFNLIHQRNKLSSRISTAAWTWDWSRMLAQSCSGLLSSGVLEHLPIHFDVDKNGNGSVLVGSTPYPLQGLNKSDHFQCSGMYGEDESVTKCSVQLPLRPTLLTSELTPADCGSEGPLGLASLVYGLSASHFTGGGPTSKRDQVAPMNSAPAILASKQRRQGACGTWSSNTVKFEDGHPHQQPVHKQLSENLDCGDGTCSAEYLHVESFTIGFTATGSAQGWIDAGFAVEKSVETGTSQSCDAKEGKRVCVWKKVHRTAYAVQNMRLNQCTGAEPVGGSFTMVSPNKNQPGTNFYCVGDEFCREIGAQYEEEAVLGAP</sequence>
<name>A0AA40F841_9PEZI</name>
<organism evidence="1 2">
    <name type="scientific">Schizothecium vesticola</name>
    <dbReference type="NCBI Taxonomy" id="314040"/>
    <lineage>
        <taxon>Eukaryota</taxon>
        <taxon>Fungi</taxon>
        <taxon>Dikarya</taxon>
        <taxon>Ascomycota</taxon>
        <taxon>Pezizomycotina</taxon>
        <taxon>Sordariomycetes</taxon>
        <taxon>Sordariomycetidae</taxon>
        <taxon>Sordariales</taxon>
        <taxon>Schizotheciaceae</taxon>
        <taxon>Schizothecium</taxon>
    </lineage>
</organism>
<evidence type="ECO:0000313" key="2">
    <source>
        <dbReference type="Proteomes" id="UP001172155"/>
    </source>
</evidence>
<protein>
    <submittedName>
        <fullName evidence="1">Uncharacterized protein</fullName>
    </submittedName>
</protein>
<dbReference type="Proteomes" id="UP001172155">
    <property type="component" value="Unassembled WGS sequence"/>
</dbReference>
<dbReference type="EMBL" id="JAUKUD010000001">
    <property type="protein sequence ID" value="KAK0752752.1"/>
    <property type="molecule type" value="Genomic_DNA"/>
</dbReference>
<keyword evidence="2" id="KW-1185">Reference proteome</keyword>
<comment type="caution">
    <text evidence="1">The sequence shown here is derived from an EMBL/GenBank/DDBJ whole genome shotgun (WGS) entry which is preliminary data.</text>
</comment>
<accession>A0AA40F841</accession>
<dbReference type="AlphaFoldDB" id="A0AA40F841"/>